<dbReference type="Pfam" id="PF02283">
    <property type="entry name" value="CobU"/>
    <property type="match status" value="1"/>
</dbReference>
<evidence type="ECO:0000256" key="12">
    <source>
        <dbReference type="ARBA" id="ARBA00022741"/>
    </source>
</evidence>
<dbReference type="CDD" id="cd00544">
    <property type="entry name" value="CobU"/>
    <property type="match status" value="1"/>
</dbReference>
<dbReference type="InterPro" id="IPR027417">
    <property type="entry name" value="P-loop_NTPase"/>
</dbReference>
<keyword evidence="11 20" id="KW-0808">Transferase</keyword>
<feature type="binding site" evidence="19">
    <location>
        <position position="79"/>
    </location>
    <ligand>
        <name>GTP</name>
        <dbReference type="ChEBI" id="CHEBI:37565"/>
    </ligand>
</feature>
<comment type="catalytic activity">
    <reaction evidence="3">
        <text>adenosylcob(III)inamide + GTP = adenosylcob(III)inamide phosphate + GDP + H(+)</text>
        <dbReference type="Rhea" id="RHEA:15765"/>
        <dbReference type="ChEBI" id="CHEBI:2480"/>
        <dbReference type="ChEBI" id="CHEBI:15378"/>
        <dbReference type="ChEBI" id="CHEBI:37565"/>
        <dbReference type="ChEBI" id="CHEBI:58189"/>
        <dbReference type="ChEBI" id="CHEBI:58502"/>
        <dbReference type="EC" id="2.7.1.156"/>
    </reaction>
</comment>
<evidence type="ECO:0000313" key="21">
    <source>
        <dbReference type="Proteomes" id="UP000070456"/>
    </source>
</evidence>
<evidence type="ECO:0000256" key="2">
    <source>
        <dbReference type="ARBA" id="ARBA00000711"/>
    </source>
</evidence>
<dbReference type="PANTHER" id="PTHR34848:SF1">
    <property type="entry name" value="BIFUNCTIONAL ADENOSYLCOBALAMIN BIOSYNTHESIS PROTEIN COBU"/>
    <property type="match status" value="1"/>
</dbReference>
<evidence type="ECO:0000256" key="1">
    <source>
        <dbReference type="ARBA" id="ARBA00000312"/>
    </source>
</evidence>
<feature type="binding site" evidence="19">
    <location>
        <begin position="46"/>
        <end position="49"/>
    </location>
    <ligand>
        <name>GTP</name>
        <dbReference type="ChEBI" id="CHEBI:37565"/>
    </ligand>
</feature>
<dbReference type="Proteomes" id="UP000070456">
    <property type="component" value="Unassembled WGS sequence"/>
</dbReference>
<protein>
    <recommendedName>
        <fullName evidence="16">Adenosylcobinamide kinase</fullName>
        <ecNumber evidence="8">2.7.1.156</ecNumber>
        <ecNumber evidence="9">2.7.7.62</ecNumber>
    </recommendedName>
    <alternativeName>
        <fullName evidence="17">Adenosylcobinamide-phosphate guanylyltransferase</fullName>
    </alternativeName>
</protein>
<dbReference type="SUPFAM" id="SSF52540">
    <property type="entry name" value="P-loop containing nucleoside triphosphate hydrolases"/>
    <property type="match status" value="1"/>
</dbReference>
<accession>A0A140LEF2</accession>
<dbReference type="GO" id="GO:0005524">
    <property type="term" value="F:ATP binding"/>
    <property type="evidence" value="ECO:0007669"/>
    <property type="project" value="UniProtKB-KW"/>
</dbReference>
<sequence length="181" mass="20486">MITGGARSGKSSFAENLAQNAEKPVAYLATAIPLDDGMEDRIQKHRASRPREWITYEGYRDLHKVVETIAGHHEIVLLDCMTIMITNLLFEDPEVNWDTIAHERIDGMEEWIRGQVMEFLASLRSHGLWGIIVTNEVGMGIVPESRLSRIFRDIAGRINQMIACEADEVYFTVSGIPMKLK</sequence>
<comment type="similarity">
    <text evidence="7">Belongs to the CobU/CobP family.</text>
</comment>
<evidence type="ECO:0000256" key="9">
    <source>
        <dbReference type="ARBA" id="ARBA00012523"/>
    </source>
</evidence>
<comment type="pathway">
    <text evidence="6">Cofactor biosynthesis; adenosylcobalamin biosynthesis; adenosylcobalamin from cob(II)yrinate a,c-diamide: step 5/7.</text>
</comment>
<dbReference type="PANTHER" id="PTHR34848">
    <property type="match status" value="1"/>
</dbReference>
<organism evidence="20 21">
    <name type="scientific">Thermotalea metallivorans</name>
    <dbReference type="NCBI Taxonomy" id="520762"/>
    <lineage>
        <taxon>Bacteria</taxon>
        <taxon>Bacillati</taxon>
        <taxon>Bacillota</taxon>
        <taxon>Clostridia</taxon>
        <taxon>Peptostreptococcales</taxon>
        <taxon>Thermotaleaceae</taxon>
        <taxon>Thermotalea</taxon>
    </lineage>
</organism>
<reference evidence="20 21" key="1">
    <citation type="submission" date="2015-12" db="EMBL/GenBank/DDBJ databases">
        <title>Draft genome sequence of the thermoanaerobe Thermotalea metallivorans, an isolate from the runoff channel of the Great Artesian Basin, Australia.</title>
        <authorList>
            <person name="Patel B.K."/>
        </authorList>
    </citation>
    <scope>NUCLEOTIDE SEQUENCE [LARGE SCALE GENOMIC DNA]</scope>
    <source>
        <strain evidence="20 21">B2-1</strain>
    </source>
</reference>
<comment type="catalytic activity">
    <reaction evidence="2">
        <text>adenosylcob(III)inamide phosphate + GTP + H(+) = adenosylcob(III)inamide-GDP + diphosphate</text>
        <dbReference type="Rhea" id="RHEA:22712"/>
        <dbReference type="ChEBI" id="CHEBI:15378"/>
        <dbReference type="ChEBI" id="CHEBI:33019"/>
        <dbReference type="ChEBI" id="CHEBI:37565"/>
        <dbReference type="ChEBI" id="CHEBI:58502"/>
        <dbReference type="ChEBI" id="CHEBI:60487"/>
        <dbReference type="EC" id="2.7.7.62"/>
    </reaction>
</comment>
<dbReference type="PIRSF" id="PIRSF006135">
    <property type="entry name" value="CobU"/>
    <property type="match status" value="1"/>
</dbReference>
<dbReference type="STRING" id="520762.AN619_00860"/>
<gene>
    <name evidence="20" type="primary">cobU</name>
    <name evidence="20" type="ORF">AN619_00860</name>
</gene>
<evidence type="ECO:0000256" key="4">
    <source>
        <dbReference type="ARBA" id="ARBA00003889"/>
    </source>
</evidence>
<dbReference type="EC" id="2.7.1.156" evidence="8"/>
<feature type="active site" description="GMP-histidine intermediate" evidence="18">
    <location>
        <position position="45"/>
    </location>
</feature>
<dbReference type="UniPathway" id="UPA00148">
    <property type="reaction ID" value="UER00236"/>
</dbReference>
<evidence type="ECO:0000256" key="11">
    <source>
        <dbReference type="ARBA" id="ARBA00022679"/>
    </source>
</evidence>
<keyword evidence="21" id="KW-1185">Reference proteome</keyword>
<keyword evidence="13" id="KW-0418">Kinase</keyword>
<evidence type="ECO:0000256" key="6">
    <source>
        <dbReference type="ARBA" id="ARBA00005159"/>
    </source>
</evidence>
<dbReference type="AlphaFoldDB" id="A0A140LEF2"/>
<dbReference type="GO" id="GO:0008820">
    <property type="term" value="F:cobinamide phosphate guanylyltransferase activity"/>
    <property type="evidence" value="ECO:0007669"/>
    <property type="project" value="UniProtKB-EC"/>
</dbReference>
<dbReference type="GO" id="GO:0009236">
    <property type="term" value="P:cobalamin biosynthetic process"/>
    <property type="evidence" value="ECO:0007669"/>
    <property type="project" value="UniProtKB-UniPathway"/>
</dbReference>
<comment type="pathway">
    <text evidence="5">Cofactor biosynthesis; adenosylcobalamin biosynthesis; adenosylcobalamin from cob(II)yrinate a,c-diamide: step 6/7.</text>
</comment>
<proteinExistence type="inferred from homology"/>
<keyword evidence="14" id="KW-0067">ATP-binding</keyword>
<keyword evidence="12 19" id="KW-0547">Nucleotide-binding</keyword>
<evidence type="ECO:0000256" key="3">
    <source>
        <dbReference type="ARBA" id="ARBA00001522"/>
    </source>
</evidence>
<comment type="catalytic activity">
    <reaction evidence="1">
        <text>adenosylcob(III)inamide + ATP = adenosylcob(III)inamide phosphate + ADP + H(+)</text>
        <dbReference type="Rhea" id="RHEA:15769"/>
        <dbReference type="ChEBI" id="CHEBI:2480"/>
        <dbReference type="ChEBI" id="CHEBI:15378"/>
        <dbReference type="ChEBI" id="CHEBI:30616"/>
        <dbReference type="ChEBI" id="CHEBI:58502"/>
        <dbReference type="ChEBI" id="CHEBI:456216"/>
        <dbReference type="EC" id="2.7.1.156"/>
    </reaction>
</comment>
<dbReference type="GO" id="GO:0005525">
    <property type="term" value="F:GTP binding"/>
    <property type="evidence" value="ECO:0007669"/>
    <property type="project" value="UniProtKB-KW"/>
</dbReference>
<dbReference type="OrthoDB" id="9799422at2"/>
<feature type="binding site" evidence="19">
    <location>
        <begin position="4"/>
        <end position="11"/>
    </location>
    <ligand>
        <name>GTP</name>
        <dbReference type="ChEBI" id="CHEBI:37565"/>
    </ligand>
</feature>
<evidence type="ECO:0000256" key="13">
    <source>
        <dbReference type="ARBA" id="ARBA00022777"/>
    </source>
</evidence>
<dbReference type="EC" id="2.7.7.62" evidence="9"/>
<evidence type="ECO:0000256" key="8">
    <source>
        <dbReference type="ARBA" id="ARBA00012016"/>
    </source>
</evidence>
<dbReference type="EMBL" id="LOEE01000003">
    <property type="protein sequence ID" value="KXG78927.1"/>
    <property type="molecule type" value="Genomic_DNA"/>
</dbReference>
<evidence type="ECO:0000256" key="18">
    <source>
        <dbReference type="PIRSR" id="PIRSR006135-1"/>
    </source>
</evidence>
<name>A0A140LEF2_9FIRM</name>
<dbReference type="InterPro" id="IPR003203">
    <property type="entry name" value="CobU/CobP"/>
</dbReference>
<evidence type="ECO:0000256" key="5">
    <source>
        <dbReference type="ARBA" id="ARBA00004692"/>
    </source>
</evidence>
<dbReference type="Gene3D" id="3.40.50.300">
    <property type="entry name" value="P-loop containing nucleotide triphosphate hydrolases"/>
    <property type="match status" value="1"/>
</dbReference>
<dbReference type="PATRIC" id="fig|520762.4.peg.97"/>
<evidence type="ECO:0000256" key="17">
    <source>
        <dbReference type="ARBA" id="ARBA00030571"/>
    </source>
</evidence>
<dbReference type="GO" id="GO:0043752">
    <property type="term" value="F:adenosylcobinamide kinase activity"/>
    <property type="evidence" value="ECO:0007669"/>
    <property type="project" value="UniProtKB-EC"/>
</dbReference>
<dbReference type="NCBIfam" id="NF004469">
    <property type="entry name" value="PRK05800.1"/>
    <property type="match status" value="1"/>
</dbReference>
<comment type="caution">
    <text evidence="20">The sequence shown here is derived from an EMBL/GenBank/DDBJ whole genome shotgun (WGS) entry which is preliminary data.</text>
</comment>
<evidence type="ECO:0000256" key="16">
    <source>
        <dbReference type="ARBA" id="ARBA00029570"/>
    </source>
</evidence>
<evidence type="ECO:0000256" key="14">
    <source>
        <dbReference type="ARBA" id="ARBA00022840"/>
    </source>
</evidence>
<evidence type="ECO:0000256" key="10">
    <source>
        <dbReference type="ARBA" id="ARBA00022573"/>
    </source>
</evidence>
<evidence type="ECO:0000313" key="20">
    <source>
        <dbReference type="EMBL" id="KXG78927.1"/>
    </source>
</evidence>
<feature type="binding site" evidence="19">
    <location>
        <position position="57"/>
    </location>
    <ligand>
        <name>GTP</name>
        <dbReference type="ChEBI" id="CHEBI:37565"/>
    </ligand>
</feature>
<evidence type="ECO:0000256" key="15">
    <source>
        <dbReference type="ARBA" id="ARBA00023134"/>
    </source>
</evidence>
<evidence type="ECO:0000256" key="19">
    <source>
        <dbReference type="PIRSR" id="PIRSR006135-2"/>
    </source>
</evidence>
<comment type="function">
    <text evidence="4">Catalyzes ATP-dependent phosphorylation of adenosylcobinamide and addition of GMP to adenosylcobinamide phosphate.</text>
</comment>
<keyword evidence="10" id="KW-0169">Cobalamin biosynthesis</keyword>
<evidence type="ECO:0000256" key="7">
    <source>
        <dbReference type="ARBA" id="ARBA00007490"/>
    </source>
</evidence>
<feature type="binding site" evidence="19">
    <location>
        <begin position="29"/>
        <end position="31"/>
    </location>
    <ligand>
        <name>GTP</name>
        <dbReference type="ChEBI" id="CHEBI:37565"/>
    </ligand>
</feature>
<keyword evidence="15 19" id="KW-0342">GTP-binding</keyword>